<proteinExistence type="predicted"/>
<keyword evidence="1" id="KW-0732">Signal</keyword>
<gene>
    <name evidence="3" type="ORF">LX15_000372</name>
</gene>
<accession>A0ABT1HMH8</accession>
<name>A0ABT1HMH8_STRSD</name>
<evidence type="ECO:0000259" key="2">
    <source>
        <dbReference type="Pfam" id="PF13360"/>
    </source>
</evidence>
<evidence type="ECO:0000313" key="3">
    <source>
        <dbReference type="EMBL" id="MCP2256689.1"/>
    </source>
</evidence>
<dbReference type="InterPro" id="IPR002372">
    <property type="entry name" value="PQQ_rpt_dom"/>
</dbReference>
<sequence length="394" mass="39855">MSPRFRAVLACVLAAVVASACAHPDRRGGTLVAPVPTSTAPADSALVPPPLHAQPLWSAPFAAAPVVADDLFVGLVASPGGGHELVAVDGDGRTRWSTPVGGEGSRYTVARAGERVLVVVLDSSPDHTTASAYEAGSGQRVWGPTDVPGPLAGPGLVLAGPSGRVALDAASGRVAVHEKPGTRVLQEHDGTVLVERDGALRAVDAATGAEHWGPATLVAPDRLGGTGGKPRYRGEPGAAGVLFVEWTVGAPATPAVVGYSAHDLATGALVADVPQAGGTAKALVDATTGVTLVFGPTADTLLTAVDGDNRRVLWQRPAGQEPIAFAFAANGVAYGTASASGAQGTRSVAVDERTGEVRGEGRWRLPVAALRSGVTLVPVADPSGRDRFVAFRPR</sequence>
<keyword evidence="4" id="KW-1185">Reference proteome</keyword>
<feature type="chain" id="PRO_5046310203" description="Pyrrolo-quinoline quinone repeat domain-containing protein" evidence="1">
    <location>
        <begin position="23"/>
        <end position="394"/>
    </location>
</feature>
<dbReference type="Proteomes" id="UP001205311">
    <property type="component" value="Unassembled WGS sequence"/>
</dbReference>
<comment type="caution">
    <text evidence="3">The sequence shown here is derived from an EMBL/GenBank/DDBJ whole genome shotgun (WGS) entry which is preliminary data.</text>
</comment>
<dbReference type="RefSeq" id="WP_253667675.1">
    <property type="nucleotide sequence ID" value="NZ_JAMTCP010000002.1"/>
</dbReference>
<feature type="signal peptide" evidence="1">
    <location>
        <begin position="1"/>
        <end position="22"/>
    </location>
</feature>
<evidence type="ECO:0000256" key="1">
    <source>
        <dbReference type="SAM" id="SignalP"/>
    </source>
</evidence>
<dbReference type="SUPFAM" id="SSF50998">
    <property type="entry name" value="Quinoprotein alcohol dehydrogenase-like"/>
    <property type="match status" value="1"/>
</dbReference>
<evidence type="ECO:0000313" key="4">
    <source>
        <dbReference type="Proteomes" id="UP001205311"/>
    </source>
</evidence>
<dbReference type="Pfam" id="PF13360">
    <property type="entry name" value="PQQ_2"/>
    <property type="match status" value="2"/>
</dbReference>
<dbReference type="InterPro" id="IPR011047">
    <property type="entry name" value="Quinoprotein_ADH-like_sf"/>
</dbReference>
<dbReference type="Gene3D" id="2.130.10.10">
    <property type="entry name" value="YVTN repeat-like/Quinoprotein amine dehydrogenase"/>
    <property type="match status" value="1"/>
</dbReference>
<dbReference type="EMBL" id="JAMTCP010000002">
    <property type="protein sequence ID" value="MCP2256689.1"/>
    <property type="molecule type" value="Genomic_DNA"/>
</dbReference>
<reference evidence="3 4" key="1">
    <citation type="submission" date="2022-06" db="EMBL/GenBank/DDBJ databases">
        <title>Genomic Encyclopedia of Archaeal and Bacterial Type Strains, Phase II (KMG-II): from individual species to whole genera.</title>
        <authorList>
            <person name="Goeker M."/>
        </authorList>
    </citation>
    <scope>NUCLEOTIDE SEQUENCE [LARGE SCALE GENOMIC DNA]</scope>
    <source>
        <strain evidence="3 4">DSM 40477</strain>
    </source>
</reference>
<feature type="domain" description="Pyrrolo-quinoline quinone repeat" evidence="2">
    <location>
        <begin position="196"/>
        <end position="376"/>
    </location>
</feature>
<feature type="domain" description="Pyrrolo-quinoline quinone repeat" evidence="2">
    <location>
        <begin position="74"/>
        <end position="174"/>
    </location>
</feature>
<protein>
    <recommendedName>
        <fullName evidence="2">Pyrrolo-quinoline quinone repeat domain-containing protein</fullName>
    </recommendedName>
</protein>
<dbReference type="PROSITE" id="PS51257">
    <property type="entry name" value="PROKAR_LIPOPROTEIN"/>
    <property type="match status" value="1"/>
</dbReference>
<dbReference type="InterPro" id="IPR015943">
    <property type="entry name" value="WD40/YVTN_repeat-like_dom_sf"/>
</dbReference>
<organism evidence="3 4">
    <name type="scientific">Streptoalloteichus tenebrarius (strain ATCC 17920 / DSM 40477 / JCM 4838 / CBS 697.72 / NBRC 16177 / NCIMB 11028 / NRRL B-12390 / A12253. 1 / ISP 5477)</name>
    <name type="common">Streptomyces tenebrarius</name>
    <dbReference type="NCBI Taxonomy" id="1933"/>
    <lineage>
        <taxon>Bacteria</taxon>
        <taxon>Bacillati</taxon>
        <taxon>Actinomycetota</taxon>
        <taxon>Actinomycetes</taxon>
        <taxon>Pseudonocardiales</taxon>
        <taxon>Pseudonocardiaceae</taxon>
        <taxon>Streptoalloteichus</taxon>
    </lineage>
</organism>